<dbReference type="RefSeq" id="WP_207363543.1">
    <property type="nucleotide sequence ID" value="NZ_JAFMYV010000002.1"/>
</dbReference>
<feature type="region of interest" description="Disordered" evidence="1">
    <location>
        <begin position="1"/>
        <end position="47"/>
    </location>
</feature>
<evidence type="ECO:0000256" key="1">
    <source>
        <dbReference type="SAM" id="MobiDB-lite"/>
    </source>
</evidence>
<gene>
    <name evidence="2" type="ORF">J2I47_05500</name>
</gene>
<feature type="compositionally biased region" description="Polar residues" evidence="1">
    <location>
        <begin position="1"/>
        <end position="12"/>
    </location>
</feature>
<name>A0A939K521_9BACT</name>
<dbReference type="InterPro" id="IPR043504">
    <property type="entry name" value="Peptidase_S1_PA_chymotrypsin"/>
</dbReference>
<dbReference type="SUPFAM" id="SSF50494">
    <property type="entry name" value="Trypsin-like serine proteases"/>
    <property type="match status" value="1"/>
</dbReference>
<accession>A0A939K521</accession>
<evidence type="ECO:0000313" key="2">
    <source>
        <dbReference type="EMBL" id="MBO0935995.1"/>
    </source>
</evidence>
<dbReference type="Pfam" id="PF13365">
    <property type="entry name" value="Trypsin_2"/>
    <property type="match status" value="1"/>
</dbReference>
<sequence>MNNESTITETEPPSSPATYYRNLLSRGGPAGSGLESREGVGAGPDLSEHGIRERLDYARLSWQDVVKNNLGDSPKLHRIARKLVKQAAEPLRMVANDDNATLSRGLDNLARLESIVRLDGSRPSFMIRDGAVDLTTSPAGNWADQINADLPNLGQMLRCVGRIDDPKASQQFDGTGFLLAPNLLLTNRHVLDVFGEKQRNGVWKLRKGITVNFGHEFQTNTPPRVRKLKSVLFCGPDLSPEVNHADTDMALIELEPVPAGEALPLFLGLDLTPDWAVEGTFIYTVGYPANPGMPAPGSGVTFTLLEELFKSTYGIKRLAPGQLMPLDAGFTPRTLAHDATTLGGNSGSLIAQAGRLTLAGGLHYAGKSNVPRMNWGHVLEHILDATDGHSSKTVGEHLAEHHVKVH</sequence>
<keyword evidence="3" id="KW-1185">Reference proteome</keyword>
<dbReference type="EMBL" id="JAFMYV010000002">
    <property type="protein sequence ID" value="MBO0935995.1"/>
    <property type="molecule type" value="Genomic_DNA"/>
</dbReference>
<reference evidence="2" key="1">
    <citation type="submission" date="2021-03" db="EMBL/GenBank/DDBJ databases">
        <title>Fibrella sp. HMF5335 genome sequencing and assembly.</title>
        <authorList>
            <person name="Kang H."/>
            <person name="Kim H."/>
            <person name="Bae S."/>
            <person name="Joh K."/>
        </authorList>
    </citation>
    <scope>NUCLEOTIDE SEQUENCE</scope>
    <source>
        <strain evidence="2">HMF5335</strain>
    </source>
</reference>
<organism evidence="2 3">
    <name type="scientific">Fibrella rubiginis</name>
    <dbReference type="NCBI Taxonomy" id="2817060"/>
    <lineage>
        <taxon>Bacteria</taxon>
        <taxon>Pseudomonadati</taxon>
        <taxon>Bacteroidota</taxon>
        <taxon>Cytophagia</taxon>
        <taxon>Cytophagales</taxon>
        <taxon>Spirosomataceae</taxon>
        <taxon>Fibrella</taxon>
    </lineage>
</organism>
<dbReference type="InterPro" id="IPR009003">
    <property type="entry name" value="Peptidase_S1_PA"/>
</dbReference>
<comment type="caution">
    <text evidence="2">The sequence shown here is derived from an EMBL/GenBank/DDBJ whole genome shotgun (WGS) entry which is preliminary data.</text>
</comment>
<dbReference type="Gene3D" id="2.40.10.10">
    <property type="entry name" value="Trypsin-like serine proteases"/>
    <property type="match status" value="2"/>
</dbReference>
<dbReference type="Proteomes" id="UP000664034">
    <property type="component" value="Unassembled WGS sequence"/>
</dbReference>
<proteinExistence type="predicted"/>
<evidence type="ECO:0000313" key="3">
    <source>
        <dbReference type="Proteomes" id="UP000664034"/>
    </source>
</evidence>
<dbReference type="AlphaFoldDB" id="A0A939K521"/>
<protein>
    <submittedName>
        <fullName evidence="2">Trypsin-like peptidase domain-containing protein</fullName>
    </submittedName>
</protein>